<name>A0A9N9BG09_FUNMO</name>
<comment type="caution">
    <text evidence="1">The sequence shown here is derived from an EMBL/GenBank/DDBJ whole genome shotgun (WGS) entry which is preliminary data.</text>
</comment>
<dbReference type="AlphaFoldDB" id="A0A9N9BG09"/>
<evidence type="ECO:0000313" key="2">
    <source>
        <dbReference type="Proteomes" id="UP000789375"/>
    </source>
</evidence>
<dbReference type="Proteomes" id="UP000789375">
    <property type="component" value="Unassembled WGS sequence"/>
</dbReference>
<dbReference type="EMBL" id="CAJVPP010001571">
    <property type="protein sequence ID" value="CAG8562511.1"/>
    <property type="molecule type" value="Genomic_DNA"/>
</dbReference>
<organism evidence="1 2">
    <name type="scientific">Funneliformis mosseae</name>
    <name type="common">Endomycorrhizal fungus</name>
    <name type="synonym">Glomus mosseae</name>
    <dbReference type="NCBI Taxonomy" id="27381"/>
    <lineage>
        <taxon>Eukaryota</taxon>
        <taxon>Fungi</taxon>
        <taxon>Fungi incertae sedis</taxon>
        <taxon>Mucoromycota</taxon>
        <taxon>Glomeromycotina</taxon>
        <taxon>Glomeromycetes</taxon>
        <taxon>Glomerales</taxon>
        <taxon>Glomeraceae</taxon>
        <taxon>Funneliformis</taxon>
    </lineage>
</organism>
<keyword evidence="2" id="KW-1185">Reference proteome</keyword>
<sequence>MKRKFARGISNKGLNLRKTTHGLNLEGYCKNTSCKAYNQLQIVRHFGYGTYKFPTEPHLSICKLCKKQVEPVTCGFTNTLWKYEWKKSVDLNASSMEGTTERTITEKSTTWERAELDEYVTFGNASISEDVGVQWLKLKITTVRLWPPPTSI</sequence>
<accession>A0A9N9BG09</accession>
<gene>
    <name evidence="1" type="ORF">FMOSSE_LOCUS7031</name>
</gene>
<reference evidence="1" key="1">
    <citation type="submission" date="2021-06" db="EMBL/GenBank/DDBJ databases">
        <authorList>
            <person name="Kallberg Y."/>
            <person name="Tangrot J."/>
            <person name="Rosling A."/>
        </authorList>
    </citation>
    <scope>NUCLEOTIDE SEQUENCE</scope>
    <source>
        <strain evidence="1">87-6 pot B 2015</strain>
    </source>
</reference>
<evidence type="ECO:0000313" key="1">
    <source>
        <dbReference type="EMBL" id="CAG8562511.1"/>
    </source>
</evidence>
<proteinExistence type="predicted"/>
<protein>
    <submittedName>
        <fullName evidence="1">93_t:CDS:1</fullName>
    </submittedName>
</protein>